<evidence type="ECO:0000313" key="3">
    <source>
        <dbReference type="Proteomes" id="UP000276133"/>
    </source>
</evidence>
<sequence length="91" mass="10510">MINFGDLHPVLLFGISQSSSSEGSKHVLLNNMNFLPFLVVIIAAKCSFYRSRNIPLFRHRLKISRLVRLSLKEVNYCEERSDDANNQTHVY</sequence>
<keyword evidence="1" id="KW-1133">Transmembrane helix</keyword>
<evidence type="ECO:0000256" key="1">
    <source>
        <dbReference type="SAM" id="Phobius"/>
    </source>
</evidence>
<keyword evidence="1" id="KW-0812">Transmembrane</keyword>
<keyword evidence="3" id="KW-1185">Reference proteome</keyword>
<organism evidence="2 3">
    <name type="scientific">Brachionus plicatilis</name>
    <name type="common">Marine rotifer</name>
    <name type="synonym">Brachionus muelleri</name>
    <dbReference type="NCBI Taxonomy" id="10195"/>
    <lineage>
        <taxon>Eukaryota</taxon>
        <taxon>Metazoa</taxon>
        <taxon>Spiralia</taxon>
        <taxon>Gnathifera</taxon>
        <taxon>Rotifera</taxon>
        <taxon>Eurotatoria</taxon>
        <taxon>Monogononta</taxon>
        <taxon>Pseudotrocha</taxon>
        <taxon>Ploima</taxon>
        <taxon>Brachionidae</taxon>
        <taxon>Brachionus</taxon>
    </lineage>
</organism>
<keyword evidence="1" id="KW-0472">Membrane</keyword>
<name>A0A3M7PUE4_BRAPC</name>
<protein>
    <submittedName>
        <fullName evidence="2">Uncharacterized protein</fullName>
    </submittedName>
</protein>
<comment type="caution">
    <text evidence="2">The sequence shown here is derived from an EMBL/GenBank/DDBJ whole genome shotgun (WGS) entry which is preliminary data.</text>
</comment>
<proteinExistence type="predicted"/>
<feature type="transmembrane region" description="Helical" evidence="1">
    <location>
        <begin position="34"/>
        <end position="51"/>
    </location>
</feature>
<evidence type="ECO:0000313" key="2">
    <source>
        <dbReference type="EMBL" id="RNA02782.1"/>
    </source>
</evidence>
<reference evidence="2 3" key="1">
    <citation type="journal article" date="2018" name="Sci. Rep.">
        <title>Genomic signatures of local adaptation to the degree of environmental predictability in rotifers.</title>
        <authorList>
            <person name="Franch-Gras L."/>
            <person name="Hahn C."/>
            <person name="Garcia-Roger E.M."/>
            <person name="Carmona M.J."/>
            <person name="Serra M."/>
            <person name="Gomez A."/>
        </authorList>
    </citation>
    <scope>NUCLEOTIDE SEQUENCE [LARGE SCALE GENOMIC DNA]</scope>
    <source>
        <strain evidence="2">HYR1</strain>
    </source>
</reference>
<dbReference type="Proteomes" id="UP000276133">
    <property type="component" value="Unassembled WGS sequence"/>
</dbReference>
<dbReference type="AlphaFoldDB" id="A0A3M7PUE4"/>
<dbReference type="EMBL" id="REGN01008756">
    <property type="protein sequence ID" value="RNA02782.1"/>
    <property type="molecule type" value="Genomic_DNA"/>
</dbReference>
<gene>
    <name evidence="2" type="ORF">BpHYR1_026946</name>
</gene>
<accession>A0A3M7PUE4</accession>